<dbReference type="Gene3D" id="3.30.1330.60">
    <property type="entry name" value="OmpA-like domain"/>
    <property type="match status" value="1"/>
</dbReference>
<dbReference type="CDD" id="cd07185">
    <property type="entry name" value="OmpA_C-like"/>
    <property type="match status" value="1"/>
</dbReference>
<evidence type="ECO:0000256" key="3">
    <source>
        <dbReference type="ARBA" id="ARBA00022475"/>
    </source>
</evidence>
<dbReference type="AlphaFoldDB" id="A0A4U7JIB7"/>
<dbReference type="OrthoDB" id="9815217at2"/>
<evidence type="ECO:0000313" key="8">
    <source>
        <dbReference type="Proteomes" id="UP000306409"/>
    </source>
</evidence>
<evidence type="ECO:0000313" key="7">
    <source>
        <dbReference type="EMBL" id="QNU66671.1"/>
    </source>
</evidence>
<dbReference type="PANTHER" id="PTHR30329:SF21">
    <property type="entry name" value="LIPOPROTEIN YIAD-RELATED"/>
    <property type="match status" value="1"/>
</dbReference>
<dbReference type="Pfam" id="PF00691">
    <property type="entry name" value="OmpA"/>
    <property type="match status" value="1"/>
</dbReference>
<dbReference type="EMBL" id="CP061336">
    <property type="protein sequence ID" value="QNU66671.1"/>
    <property type="molecule type" value="Genomic_DNA"/>
</dbReference>
<evidence type="ECO:0000256" key="4">
    <source>
        <dbReference type="ARBA" id="ARBA00022692"/>
    </source>
</evidence>
<comment type="similarity">
    <text evidence="2">Belongs to the MotB family.</text>
</comment>
<evidence type="ECO:0000256" key="1">
    <source>
        <dbReference type="ARBA" id="ARBA00004162"/>
    </source>
</evidence>
<keyword evidence="8" id="KW-1185">Reference proteome</keyword>
<dbReference type="SUPFAM" id="SSF103088">
    <property type="entry name" value="OmpA-like"/>
    <property type="match status" value="1"/>
</dbReference>
<evidence type="ECO:0000256" key="6">
    <source>
        <dbReference type="ARBA" id="ARBA00023136"/>
    </source>
</evidence>
<dbReference type="GO" id="GO:0005886">
    <property type="term" value="C:plasma membrane"/>
    <property type="evidence" value="ECO:0007669"/>
    <property type="project" value="UniProtKB-SubCell"/>
</dbReference>
<protein>
    <submittedName>
        <fullName evidence="7">Flagellar motor protein MotB</fullName>
    </submittedName>
</protein>
<dbReference type="PANTHER" id="PTHR30329">
    <property type="entry name" value="STATOR ELEMENT OF FLAGELLAR MOTOR COMPLEX"/>
    <property type="match status" value="1"/>
</dbReference>
<dbReference type="Pfam" id="PF13677">
    <property type="entry name" value="MotB_plug"/>
    <property type="match status" value="1"/>
</dbReference>
<dbReference type="InterPro" id="IPR006665">
    <property type="entry name" value="OmpA-like"/>
</dbReference>
<keyword evidence="7" id="KW-0969">Cilium</keyword>
<dbReference type="RefSeq" id="WP_137697437.1">
    <property type="nucleotide sequence ID" value="NZ_CP061336.1"/>
</dbReference>
<reference evidence="7 8" key="1">
    <citation type="submission" date="2020-09" db="EMBL/GenBank/DDBJ databases">
        <title>Characterization and genome sequencing of Ruminiclostridium sp. nov. MA18.</title>
        <authorList>
            <person name="Rettenmaier R."/>
            <person name="Kowollik M.-L."/>
            <person name="Liebl W."/>
            <person name="Zverlov V."/>
        </authorList>
    </citation>
    <scope>NUCLEOTIDE SEQUENCE [LARGE SCALE GENOMIC DNA]</scope>
    <source>
        <strain evidence="7 8">MA18</strain>
    </source>
</reference>
<keyword evidence="5" id="KW-1133">Transmembrane helix</keyword>
<proteinExistence type="inferred from homology"/>
<dbReference type="InterPro" id="IPR025713">
    <property type="entry name" value="MotB-like_N_dom"/>
</dbReference>
<evidence type="ECO:0000256" key="5">
    <source>
        <dbReference type="ARBA" id="ARBA00022989"/>
    </source>
</evidence>
<organism evidence="7 8">
    <name type="scientific">Ruminiclostridium herbifermentans</name>
    <dbReference type="NCBI Taxonomy" id="2488810"/>
    <lineage>
        <taxon>Bacteria</taxon>
        <taxon>Bacillati</taxon>
        <taxon>Bacillota</taxon>
        <taxon>Clostridia</taxon>
        <taxon>Eubacteriales</taxon>
        <taxon>Oscillospiraceae</taxon>
        <taxon>Ruminiclostridium</taxon>
    </lineage>
</organism>
<gene>
    <name evidence="7" type="ORF">EHE19_017780</name>
</gene>
<evidence type="ECO:0000256" key="2">
    <source>
        <dbReference type="ARBA" id="ARBA00008914"/>
    </source>
</evidence>
<name>A0A4U7JIB7_9FIRM</name>
<keyword evidence="7" id="KW-0282">Flagellum</keyword>
<sequence>MAKNKVIKDNSERYLLTYADLMNLLLILFIILFAYSQVDTQKFQQLSQSLGAAFGNGSPPSTIAGGASGNSLINFPATMPSPVIPSTMEDSQYEAAEDAISGIIRTGGMEGDVSVQMTERGIKMSIDATFAFKSGSAELEKEAKEKILAIGKTILSKMPDKHIRIEGHTDDVPISSAKFPSNWELSSSRAINVLKLLVNEVGLKPNLVSPVAYADTMPIAPNDSDANRAKNRRVDIVILRDSFSSGEAGSDANITVNETDK</sequence>
<dbReference type="KEGG" id="rher:EHE19_017780"/>
<comment type="subcellular location">
    <subcellularLocation>
        <location evidence="1">Cell membrane</location>
        <topology evidence="1">Single-pass membrane protein</topology>
    </subcellularLocation>
</comment>
<keyword evidence="7" id="KW-0966">Cell projection</keyword>
<accession>A0A4U7JIB7</accession>
<keyword evidence="4" id="KW-0812">Transmembrane</keyword>
<dbReference type="Proteomes" id="UP000306409">
    <property type="component" value="Chromosome"/>
</dbReference>
<keyword evidence="6" id="KW-0472">Membrane</keyword>
<dbReference type="InterPro" id="IPR050330">
    <property type="entry name" value="Bact_OuterMem_StrucFunc"/>
</dbReference>
<keyword evidence="3" id="KW-1003">Cell membrane</keyword>
<dbReference type="InterPro" id="IPR036737">
    <property type="entry name" value="OmpA-like_sf"/>
</dbReference>
<dbReference type="PROSITE" id="PS51123">
    <property type="entry name" value="OMPA_2"/>
    <property type="match status" value="1"/>
</dbReference>